<dbReference type="GO" id="GO:0008168">
    <property type="term" value="F:methyltransferase activity"/>
    <property type="evidence" value="ECO:0007669"/>
    <property type="project" value="UniProtKB-KW"/>
</dbReference>
<dbReference type="Pfam" id="PF13489">
    <property type="entry name" value="Methyltransf_23"/>
    <property type="match status" value="1"/>
</dbReference>
<evidence type="ECO:0000313" key="2">
    <source>
        <dbReference type="Proteomes" id="UP000192907"/>
    </source>
</evidence>
<name>A0A1Y6CR98_9BACT</name>
<dbReference type="RefSeq" id="WP_132323743.1">
    <property type="nucleotide sequence ID" value="NZ_FWZT01000023.1"/>
</dbReference>
<protein>
    <submittedName>
        <fullName evidence="1">Methyltransferase domain-containing protein</fullName>
    </submittedName>
</protein>
<dbReference type="InterPro" id="IPR029063">
    <property type="entry name" value="SAM-dependent_MTases_sf"/>
</dbReference>
<dbReference type="SUPFAM" id="SSF53335">
    <property type="entry name" value="S-adenosyl-L-methionine-dependent methyltransferases"/>
    <property type="match status" value="1"/>
</dbReference>
<reference evidence="2" key="1">
    <citation type="submission" date="2017-04" db="EMBL/GenBank/DDBJ databases">
        <authorList>
            <person name="Varghese N."/>
            <person name="Submissions S."/>
        </authorList>
    </citation>
    <scope>NUCLEOTIDE SEQUENCE [LARGE SCALE GENOMIC DNA]</scope>
    <source>
        <strain evidence="2">RKEM611</strain>
    </source>
</reference>
<organism evidence="1 2">
    <name type="scientific">Pseudobacteriovorax antillogorgiicola</name>
    <dbReference type="NCBI Taxonomy" id="1513793"/>
    <lineage>
        <taxon>Bacteria</taxon>
        <taxon>Pseudomonadati</taxon>
        <taxon>Bdellovibrionota</taxon>
        <taxon>Oligoflexia</taxon>
        <taxon>Oligoflexales</taxon>
        <taxon>Pseudobacteriovoracaceae</taxon>
        <taxon>Pseudobacteriovorax</taxon>
    </lineage>
</organism>
<sequence>MLQHSEFNGLKEKAAPGTHQAAWQLVKRHGFSADTSCLDLAAGNGAFTARFVDSGFTDLSVSELHSKDFKLPVRSFFDWDLNQSFSSLVEKRYGLVTAIEIIEHLDSPLHFLREIHNLLDKEGHLLLTTPNVQNVMSRLKFLLKGELKSFSYSDFIDQRHIHGITDHQIKIFFEIVGFEVVHQTSAGSFYSSLKKKFLAPVQFLMSKVLKGYLAPGDVNIYLVRKTSARSQLSNSLDHYMHVANEIS</sequence>
<dbReference type="AlphaFoldDB" id="A0A1Y6CR98"/>
<evidence type="ECO:0000313" key="1">
    <source>
        <dbReference type="EMBL" id="SMF67256.1"/>
    </source>
</evidence>
<keyword evidence="2" id="KW-1185">Reference proteome</keyword>
<proteinExistence type="predicted"/>
<dbReference type="Proteomes" id="UP000192907">
    <property type="component" value="Unassembled WGS sequence"/>
</dbReference>
<gene>
    <name evidence="1" type="ORF">SAMN06296036_123108</name>
</gene>
<keyword evidence="1" id="KW-0489">Methyltransferase</keyword>
<dbReference type="GO" id="GO:0032259">
    <property type="term" value="P:methylation"/>
    <property type="evidence" value="ECO:0007669"/>
    <property type="project" value="UniProtKB-KW"/>
</dbReference>
<dbReference type="STRING" id="1513793.SAMN06296036_123108"/>
<dbReference type="OrthoDB" id="8772893at2"/>
<keyword evidence="1" id="KW-0808">Transferase</keyword>
<dbReference type="EMBL" id="FWZT01000023">
    <property type="protein sequence ID" value="SMF67256.1"/>
    <property type="molecule type" value="Genomic_DNA"/>
</dbReference>
<dbReference type="Gene3D" id="3.40.50.150">
    <property type="entry name" value="Vaccinia Virus protein VP39"/>
    <property type="match status" value="1"/>
</dbReference>
<accession>A0A1Y6CR98</accession>